<reference evidence="1" key="2">
    <citation type="journal article" date="2015" name="Fish Shellfish Immunol.">
        <title>Early steps in the European eel (Anguilla anguilla)-Vibrio vulnificus interaction in the gills: Role of the RtxA13 toxin.</title>
        <authorList>
            <person name="Callol A."/>
            <person name="Pajuelo D."/>
            <person name="Ebbesson L."/>
            <person name="Teles M."/>
            <person name="MacKenzie S."/>
            <person name="Amaro C."/>
        </authorList>
    </citation>
    <scope>NUCLEOTIDE SEQUENCE</scope>
</reference>
<evidence type="ECO:0000313" key="1">
    <source>
        <dbReference type="EMBL" id="JAH17026.1"/>
    </source>
</evidence>
<dbReference type="EMBL" id="GBXM01091551">
    <property type="protein sequence ID" value="JAH17026.1"/>
    <property type="molecule type" value="Transcribed_RNA"/>
</dbReference>
<name>A0A0E9QJG2_ANGAN</name>
<protein>
    <submittedName>
        <fullName evidence="1">Uncharacterized protein</fullName>
    </submittedName>
</protein>
<reference evidence="1" key="1">
    <citation type="submission" date="2014-11" db="EMBL/GenBank/DDBJ databases">
        <authorList>
            <person name="Amaro Gonzalez C."/>
        </authorList>
    </citation>
    <scope>NUCLEOTIDE SEQUENCE</scope>
</reference>
<organism evidence="1">
    <name type="scientific">Anguilla anguilla</name>
    <name type="common">European freshwater eel</name>
    <name type="synonym">Muraena anguilla</name>
    <dbReference type="NCBI Taxonomy" id="7936"/>
    <lineage>
        <taxon>Eukaryota</taxon>
        <taxon>Metazoa</taxon>
        <taxon>Chordata</taxon>
        <taxon>Craniata</taxon>
        <taxon>Vertebrata</taxon>
        <taxon>Euteleostomi</taxon>
        <taxon>Actinopterygii</taxon>
        <taxon>Neopterygii</taxon>
        <taxon>Teleostei</taxon>
        <taxon>Anguilliformes</taxon>
        <taxon>Anguillidae</taxon>
        <taxon>Anguilla</taxon>
    </lineage>
</organism>
<sequence>MENIFVVHLPATWFIVLLIEFKKWTMCGKEQENLSCDVP</sequence>
<proteinExistence type="predicted"/>
<accession>A0A0E9QJG2</accession>
<dbReference type="AlphaFoldDB" id="A0A0E9QJG2"/>